<dbReference type="EMBL" id="QHJQ01000006">
    <property type="protein sequence ID" value="PXA03930.1"/>
    <property type="molecule type" value="Genomic_DNA"/>
</dbReference>
<dbReference type="FunCoup" id="A0A317ZF54">
    <property type="interactions" value="393"/>
</dbReference>
<keyword evidence="4" id="KW-0547">Nucleotide-binding</keyword>
<dbReference type="InParanoid" id="A0A317ZF54"/>
<proteinExistence type="inferred from homology"/>
<dbReference type="InterPro" id="IPR027417">
    <property type="entry name" value="P-loop_NTPase"/>
</dbReference>
<dbReference type="PANTHER" id="PTHR30473:SF1">
    <property type="entry name" value="PHOH-LIKE PROTEIN"/>
    <property type="match status" value="1"/>
</dbReference>
<dbReference type="FunFam" id="3.40.50.300:FF:000013">
    <property type="entry name" value="PhoH family ATPase"/>
    <property type="match status" value="1"/>
</dbReference>
<keyword evidence="3" id="KW-0963">Cytoplasm</keyword>
<evidence type="ECO:0000313" key="8">
    <source>
        <dbReference type="EMBL" id="PXA03930.1"/>
    </source>
</evidence>
<keyword evidence="9" id="KW-1185">Reference proteome</keyword>
<comment type="subcellular location">
    <subcellularLocation>
        <location evidence="1">Cytoplasm</location>
    </subcellularLocation>
</comment>
<reference evidence="8 9" key="1">
    <citation type="submission" date="2018-05" db="EMBL/GenBank/DDBJ databases">
        <title>Coraliomargarita sinensis sp. nov., isolated from a marine solar saltern.</title>
        <authorList>
            <person name="Zhou L.Y."/>
        </authorList>
    </citation>
    <scope>NUCLEOTIDE SEQUENCE [LARGE SCALE GENOMIC DNA]</scope>
    <source>
        <strain evidence="8 9">WN38</strain>
    </source>
</reference>
<dbReference type="PANTHER" id="PTHR30473">
    <property type="entry name" value="PROTEIN PHOH"/>
    <property type="match status" value="1"/>
</dbReference>
<evidence type="ECO:0000256" key="5">
    <source>
        <dbReference type="ARBA" id="ARBA00022840"/>
    </source>
</evidence>
<accession>A0A317ZF54</accession>
<organism evidence="8 9">
    <name type="scientific">Coraliomargarita sinensis</name>
    <dbReference type="NCBI Taxonomy" id="2174842"/>
    <lineage>
        <taxon>Bacteria</taxon>
        <taxon>Pseudomonadati</taxon>
        <taxon>Verrucomicrobiota</taxon>
        <taxon>Opitutia</taxon>
        <taxon>Puniceicoccales</taxon>
        <taxon>Coraliomargaritaceae</taxon>
        <taxon>Coraliomargarita</taxon>
    </lineage>
</organism>
<sequence length="317" mass="35823">MPQETLQFANARQLSQLYNNDPRNLEEVERVLHVNLASREDWVEIEGEPEAVGQTKALFELLEGARKQGIRIRNSDFHFTLRSVVENRSDELRNIYADPFVIRLKRQSVVPKTLNQKRYLQAIAKYPVVFGIGPAGTGKTYLAMAMALHELLNGAVEKIILTRPAVEAGEALGFLPGELQEKILPYLTPLYDAMHDMVGKEQTAQLLERGVVEIAPLAYMRGRTLSNAFVVLDEAQNTTHEQMMMFLTRLGDGSRMVVTGDITQIDLPRSKQSGLREATRVLNKVPQIQLFHFEGQDVVRHPLVQEIINAYAQHTPE</sequence>
<comment type="caution">
    <text evidence="8">The sequence shown here is derived from an EMBL/GenBank/DDBJ whole genome shotgun (WGS) entry which is preliminary data.</text>
</comment>
<evidence type="ECO:0000256" key="6">
    <source>
        <dbReference type="ARBA" id="ARBA00039970"/>
    </source>
</evidence>
<dbReference type="SUPFAM" id="SSF52540">
    <property type="entry name" value="P-loop containing nucleoside triphosphate hydrolases"/>
    <property type="match status" value="1"/>
</dbReference>
<gene>
    <name evidence="8" type="ORF">DDZ13_09840</name>
</gene>
<dbReference type="InterPro" id="IPR003714">
    <property type="entry name" value="PhoH"/>
</dbReference>
<evidence type="ECO:0000313" key="9">
    <source>
        <dbReference type="Proteomes" id="UP000247099"/>
    </source>
</evidence>
<name>A0A317ZF54_9BACT</name>
<dbReference type="RefSeq" id="WP_110131284.1">
    <property type="nucleotide sequence ID" value="NZ_QHJQ01000006.1"/>
</dbReference>
<dbReference type="Pfam" id="PF02562">
    <property type="entry name" value="PhoH"/>
    <property type="match status" value="1"/>
</dbReference>
<protein>
    <recommendedName>
        <fullName evidence="6">PhoH-like protein</fullName>
    </recommendedName>
</protein>
<dbReference type="InterPro" id="IPR051451">
    <property type="entry name" value="PhoH2-like"/>
</dbReference>
<evidence type="ECO:0000256" key="2">
    <source>
        <dbReference type="ARBA" id="ARBA00010393"/>
    </source>
</evidence>
<comment type="similarity">
    <text evidence="2">Belongs to the PhoH family.</text>
</comment>
<feature type="domain" description="PhoH-like protein" evidence="7">
    <location>
        <begin position="109"/>
        <end position="311"/>
    </location>
</feature>
<dbReference type="GO" id="GO:0005829">
    <property type="term" value="C:cytosol"/>
    <property type="evidence" value="ECO:0007669"/>
    <property type="project" value="TreeGrafter"/>
</dbReference>
<dbReference type="Proteomes" id="UP000247099">
    <property type="component" value="Unassembled WGS sequence"/>
</dbReference>
<dbReference type="OrthoDB" id="9773137at2"/>
<keyword evidence="5" id="KW-0067">ATP-binding</keyword>
<evidence type="ECO:0000256" key="4">
    <source>
        <dbReference type="ARBA" id="ARBA00022741"/>
    </source>
</evidence>
<evidence type="ECO:0000256" key="3">
    <source>
        <dbReference type="ARBA" id="ARBA00022490"/>
    </source>
</evidence>
<dbReference type="Gene3D" id="3.40.50.300">
    <property type="entry name" value="P-loop containing nucleotide triphosphate hydrolases"/>
    <property type="match status" value="1"/>
</dbReference>
<dbReference type="GO" id="GO:0005524">
    <property type="term" value="F:ATP binding"/>
    <property type="evidence" value="ECO:0007669"/>
    <property type="project" value="UniProtKB-KW"/>
</dbReference>
<evidence type="ECO:0000259" key="7">
    <source>
        <dbReference type="Pfam" id="PF02562"/>
    </source>
</evidence>
<dbReference type="AlphaFoldDB" id="A0A317ZF54"/>
<evidence type="ECO:0000256" key="1">
    <source>
        <dbReference type="ARBA" id="ARBA00004496"/>
    </source>
</evidence>